<sequence>MSKLYKKYLELKNENPEKYYLFHSGIFYIFLAEDSAYLSKKLGLKQTKFTDEVNKCGFPQNSKAKYVKLLNEIGIDYKIIEKEDAQVTVDHSVLKKLKEIKKINFDEIKPIAALTILYELQEVLK</sequence>
<dbReference type="Gene3D" id="3.40.1170.10">
    <property type="entry name" value="DNA repair protein MutS, domain I"/>
    <property type="match status" value="1"/>
</dbReference>
<dbReference type="AlphaFoldDB" id="A0A9D1L3V2"/>
<protein>
    <recommendedName>
        <fullName evidence="1">DNA mismatch repair protein MutS-like N-terminal domain-containing protein</fullName>
    </recommendedName>
</protein>
<dbReference type="GO" id="GO:0005524">
    <property type="term" value="F:ATP binding"/>
    <property type="evidence" value="ECO:0007669"/>
    <property type="project" value="InterPro"/>
</dbReference>
<name>A0A9D1L3V2_9BACT</name>
<dbReference type="InterPro" id="IPR007695">
    <property type="entry name" value="DNA_mismatch_repair_MutS-lik_N"/>
</dbReference>
<proteinExistence type="predicted"/>
<dbReference type="Pfam" id="PF01624">
    <property type="entry name" value="MutS_I"/>
    <property type="match status" value="1"/>
</dbReference>
<evidence type="ECO:0000313" key="3">
    <source>
        <dbReference type="Proteomes" id="UP000824087"/>
    </source>
</evidence>
<evidence type="ECO:0000313" key="2">
    <source>
        <dbReference type="EMBL" id="HIU23120.1"/>
    </source>
</evidence>
<organism evidence="2 3">
    <name type="scientific">Candidatus Fimihabitans intestinipullorum</name>
    <dbReference type="NCBI Taxonomy" id="2840820"/>
    <lineage>
        <taxon>Bacteria</taxon>
        <taxon>Bacillati</taxon>
        <taxon>Mycoplasmatota</taxon>
        <taxon>Mycoplasmatota incertae sedis</taxon>
        <taxon>Candidatus Fimihabitans</taxon>
    </lineage>
</organism>
<dbReference type="Proteomes" id="UP000824087">
    <property type="component" value="Unassembled WGS sequence"/>
</dbReference>
<evidence type="ECO:0000259" key="1">
    <source>
        <dbReference type="Pfam" id="PF01624"/>
    </source>
</evidence>
<dbReference type="SUPFAM" id="SSF55271">
    <property type="entry name" value="DNA repair protein MutS, domain I"/>
    <property type="match status" value="1"/>
</dbReference>
<comment type="caution">
    <text evidence="2">The sequence shown here is derived from an EMBL/GenBank/DDBJ whole genome shotgun (WGS) entry which is preliminary data.</text>
</comment>
<accession>A0A9D1L3V2</accession>
<gene>
    <name evidence="2" type="ORF">IAD49_06005</name>
</gene>
<reference evidence="2" key="2">
    <citation type="journal article" date="2021" name="PeerJ">
        <title>Extensive microbial diversity within the chicken gut microbiome revealed by metagenomics and culture.</title>
        <authorList>
            <person name="Gilroy R."/>
            <person name="Ravi A."/>
            <person name="Getino M."/>
            <person name="Pursley I."/>
            <person name="Horton D.L."/>
            <person name="Alikhan N.F."/>
            <person name="Baker D."/>
            <person name="Gharbi K."/>
            <person name="Hall N."/>
            <person name="Watson M."/>
            <person name="Adriaenssens E.M."/>
            <person name="Foster-Nyarko E."/>
            <person name="Jarju S."/>
            <person name="Secka A."/>
            <person name="Antonio M."/>
            <person name="Oren A."/>
            <person name="Chaudhuri R.R."/>
            <person name="La Ragione R."/>
            <person name="Hildebrand F."/>
            <person name="Pallen M.J."/>
        </authorList>
    </citation>
    <scope>NUCLEOTIDE SEQUENCE</scope>
    <source>
        <strain evidence="2">CHK197-8231</strain>
    </source>
</reference>
<reference evidence="2" key="1">
    <citation type="submission" date="2020-10" db="EMBL/GenBank/DDBJ databases">
        <authorList>
            <person name="Gilroy R."/>
        </authorList>
    </citation>
    <scope>NUCLEOTIDE SEQUENCE</scope>
    <source>
        <strain evidence="2">CHK197-8231</strain>
    </source>
</reference>
<dbReference type="InterPro" id="IPR016151">
    <property type="entry name" value="DNA_mismatch_repair_MutS_N"/>
</dbReference>
<dbReference type="GO" id="GO:0030983">
    <property type="term" value="F:mismatched DNA binding"/>
    <property type="evidence" value="ECO:0007669"/>
    <property type="project" value="InterPro"/>
</dbReference>
<feature type="domain" description="DNA mismatch repair protein MutS-like N-terminal" evidence="1">
    <location>
        <begin position="4"/>
        <end position="85"/>
    </location>
</feature>
<dbReference type="GO" id="GO:0006298">
    <property type="term" value="P:mismatch repair"/>
    <property type="evidence" value="ECO:0007669"/>
    <property type="project" value="InterPro"/>
</dbReference>
<dbReference type="EMBL" id="DVML01000034">
    <property type="protein sequence ID" value="HIU23120.1"/>
    <property type="molecule type" value="Genomic_DNA"/>
</dbReference>